<dbReference type="RefSeq" id="WP_096056994.1">
    <property type="nucleotide sequence ID" value="NZ_CP023344.1"/>
</dbReference>
<protein>
    <submittedName>
        <fullName evidence="1">Uncharacterized protein</fullName>
    </submittedName>
</protein>
<dbReference type="EMBL" id="CP023344">
    <property type="protein sequence ID" value="ATC65363.1"/>
    <property type="molecule type" value="Genomic_DNA"/>
</dbReference>
<keyword evidence="2" id="KW-1185">Reference proteome</keyword>
<organism evidence="1 2">
    <name type="scientific">Nibricoccus aquaticus</name>
    <dbReference type="NCBI Taxonomy" id="2576891"/>
    <lineage>
        <taxon>Bacteria</taxon>
        <taxon>Pseudomonadati</taxon>
        <taxon>Verrucomicrobiota</taxon>
        <taxon>Opitutia</taxon>
        <taxon>Opitutales</taxon>
        <taxon>Opitutaceae</taxon>
        <taxon>Nibricoccus</taxon>
    </lineage>
</organism>
<sequence>MNYNRRQLDEIARQLIRDGYFFYRHDFVWGFTPSFRNVKGTHFYFIADGEILTPRQMYTHLVKTWIPANAEEQMFFQNRLTAHFAALPGSVPGWHGMNPAEMMASEMFQQAGAMDGEHAGAYAV</sequence>
<dbReference type="KEGG" id="vbh:CMV30_16220"/>
<evidence type="ECO:0000313" key="2">
    <source>
        <dbReference type="Proteomes" id="UP000217265"/>
    </source>
</evidence>
<dbReference type="AlphaFoldDB" id="A0A290QAB6"/>
<proteinExistence type="predicted"/>
<dbReference type="Proteomes" id="UP000217265">
    <property type="component" value="Chromosome"/>
</dbReference>
<reference evidence="1 2" key="1">
    <citation type="submission" date="2017-09" db="EMBL/GenBank/DDBJ databases">
        <title>Complete genome sequence of Verrucomicrobial strain HZ-65, isolated from freshwater.</title>
        <authorList>
            <person name="Choi A."/>
        </authorList>
    </citation>
    <scope>NUCLEOTIDE SEQUENCE [LARGE SCALE GENOMIC DNA]</scope>
    <source>
        <strain evidence="1 2">HZ-65</strain>
    </source>
</reference>
<accession>A0A290QAB6</accession>
<gene>
    <name evidence="1" type="ORF">CMV30_16220</name>
</gene>
<evidence type="ECO:0000313" key="1">
    <source>
        <dbReference type="EMBL" id="ATC65363.1"/>
    </source>
</evidence>
<name>A0A290QAB6_9BACT</name>